<evidence type="ECO:0000313" key="6">
    <source>
        <dbReference type="Proteomes" id="UP000887116"/>
    </source>
</evidence>
<proteinExistence type="predicted"/>
<reference evidence="5" key="1">
    <citation type="submission" date="2020-07" db="EMBL/GenBank/DDBJ databases">
        <title>Multicomponent nature underlies the extraordinary mechanical properties of spider dragline silk.</title>
        <authorList>
            <person name="Kono N."/>
            <person name="Nakamura H."/>
            <person name="Mori M."/>
            <person name="Yoshida Y."/>
            <person name="Ohtoshi R."/>
            <person name="Malay A.D."/>
            <person name="Moran D.A.P."/>
            <person name="Tomita M."/>
            <person name="Numata K."/>
            <person name="Arakawa K."/>
        </authorList>
    </citation>
    <scope>NUCLEOTIDE SEQUENCE</scope>
</reference>
<dbReference type="GO" id="GO:0005576">
    <property type="term" value="C:extracellular region"/>
    <property type="evidence" value="ECO:0007669"/>
    <property type="project" value="UniProtKB-SubCell"/>
</dbReference>
<keyword evidence="2" id="KW-0964">Secreted</keyword>
<dbReference type="AlphaFoldDB" id="A0A8X6HNG2"/>
<evidence type="ECO:0000256" key="2">
    <source>
        <dbReference type="ARBA" id="ARBA00022525"/>
    </source>
</evidence>
<sequence length="129" mass="15040">MRGIIQSLIIFSVLVVHVVSYSLEDEREADSLSELIENLDLVENNLQIDEKEFRSETCVEENHECTRHRHSCCRSKMFKFKCTCFYKEGNDTSPTDEDICTCQQVWYHALAEDLIDRGTQLLKNWIGFG</sequence>
<evidence type="ECO:0000313" key="5">
    <source>
        <dbReference type="EMBL" id="GFR26863.1"/>
    </source>
</evidence>
<comment type="caution">
    <text evidence="5">The sequence shown here is derived from an EMBL/GenBank/DDBJ whole genome shotgun (WGS) entry which is preliminary data.</text>
</comment>
<evidence type="ECO:0000256" key="1">
    <source>
        <dbReference type="ARBA" id="ARBA00004613"/>
    </source>
</evidence>
<name>A0A8X6HNG2_TRICU</name>
<protein>
    <submittedName>
        <fullName evidence="5">Uncharacterized protein</fullName>
    </submittedName>
</protein>
<dbReference type="OrthoDB" id="6430252at2759"/>
<evidence type="ECO:0000256" key="3">
    <source>
        <dbReference type="ARBA" id="ARBA00023157"/>
    </source>
</evidence>
<keyword evidence="4" id="KW-0732">Signal</keyword>
<feature type="chain" id="PRO_5036466318" evidence="4">
    <location>
        <begin position="21"/>
        <end position="129"/>
    </location>
</feature>
<evidence type="ECO:0000256" key="4">
    <source>
        <dbReference type="SAM" id="SignalP"/>
    </source>
</evidence>
<dbReference type="EMBL" id="BMAO01008849">
    <property type="protein sequence ID" value="GFR26863.1"/>
    <property type="molecule type" value="Genomic_DNA"/>
</dbReference>
<accession>A0A8X6HNG2</accession>
<dbReference type="Proteomes" id="UP000887116">
    <property type="component" value="Unassembled WGS sequence"/>
</dbReference>
<feature type="signal peptide" evidence="4">
    <location>
        <begin position="1"/>
        <end position="20"/>
    </location>
</feature>
<dbReference type="PROSITE" id="PS60029">
    <property type="entry name" value="SPIDER_CSTX"/>
    <property type="match status" value="1"/>
</dbReference>
<gene>
    <name evidence="5" type="ORF">TNCT_22741</name>
</gene>
<keyword evidence="3" id="KW-1015">Disulfide bond</keyword>
<keyword evidence="6" id="KW-1185">Reference proteome</keyword>
<comment type="subcellular location">
    <subcellularLocation>
        <location evidence="1">Secreted</location>
    </subcellularLocation>
</comment>
<dbReference type="InterPro" id="IPR011142">
    <property type="entry name" value="Spider_toxin_CSTX_Knottin_CS"/>
</dbReference>
<organism evidence="5 6">
    <name type="scientific">Trichonephila clavata</name>
    <name type="common">Joro spider</name>
    <name type="synonym">Nephila clavata</name>
    <dbReference type="NCBI Taxonomy" id="2740835"/>
    <lineage>
        <taxon>Eukaryota</taxon>
        <taxon>Metazoa</taxon>
        <taxon>Ecdysozoa</taxon>
        <taxon>Arthropoda</taxon>
        <taxon>Chelicerata</taxon>
        <taxon>Arachnida</taxon>
        <taxon>Araneae</taxon>
        <taxon>Araneomorphae</taxon>
        <taxon>Entelegynae</taxon>
        <taxon>Araneoidea</taxon>
        <taxon>Nephilidae</taxon>
        <taxon>Trichonephila</taxon>
    </lineage>
</organism>